<sequence length="141" mass="14318">MIKNLVLIAALAVVPATAFSQSNSGAAGGAASGAATGAVGGAIVGGPVGAVVGGVGGAAAGAIVGGIATDQRTEFRTYVKEQKVPSVTYREKVVVGATLPETVTYREVPARYGKTEYRYTVVNNQTVLVEPKTRKIVQIIE</sequence>
<dbReference type="Pfam" id="PF06823">
    <property type="entry name" value="DUF1236"/>
    <property type="match status" value="1"/>
</dbReference>
<keyword evidence="1" id="KW-1133">Transmembrane helix</keyword>
<proteinExistence type="predicted"/>
<dbReference type="AlphaFoldDB" id="A0A1D7U662"/>
<protein>
    <recommendedName>
        <fullName evidence="5">Glycine zipper domain-containing protein</fullName>
    </recommendedName>
</protein>
<feature type="chain" id="PRO_5009100065" description="Glycine zipper domain-containing protein" evidence="2">
    <location>
        <begin position="21"/>
        <end position="141"/>
    </location>
</feature>
<keyword evidence="1" id="KW-0472">Membrane</keyword>
<dbReference type="OrthoDB" id="102964at2"/>
<dbReference type="STRING" id="1526658.BHK69_22575"/>
<evidence type="ECO:0008006" key="5">
    <source>
        <dbReference type="Google" id="ProtNLM"/>
    </source>
</evidence>
<feature type="transmembrane region" description="Helical" evidence="1">
    <location>
        <begin position="43"/>
        <end position="68"/>
    </location>
</feature>
<dbReference type="KEGG" id="bvv:BHK69_22575"/>
<gene>
    <name evidence="3" type="ORF">BHK69_22575</name>
</gene>
<dbReference type="Proteomes" id="UP000094969">
    <property type="component" value="Chromosome"/>
</dbReference>
<reference evidence="3 4" key="1">
    <citation type="journal article" date="2015" name="Antonie Van Leeuwenhoek">
        <title>Bosea vaviloviae sp. nov., a new species of slow-growing rhizobia isolated from nodules of the relict species Vavilovia formosa (Stev.) Fed.</title>
        <authorList>
            <person name="Safronova V.I."/>
            <person name="Kuznetsova I.G."/>
            <person name="Sazanova A.L."/>
            <person name="Kimeklis A.K."/>
            <person name="Belimov A.A."/>
            <person name="Andronov E.E."/>
            <person name="Pinaev A.G."/>
            <person name="Chizhevskaya E.P."/>
            <person name="Pukhaev A.R."/>
            <person name="Popov K.P."/>
            <person name="Willems A."/>
            <person name="Tikhonovich I.A."/>
        </authorList>
    </citation>
    <scope>NUCLEOTIDE SEQUENCE [LARGE SCALE GENOMIC DNA]</scope>
    <source>
        <strain evidence="3 4">Vaf18</strain>
    </source>
</reference>
<dbReference type="InterPro" id="IPR009642">
    <property type="entry name" value="DUF1236"/>
</dbReference>
<feature type="signal peptide" evidence="2">
    <location>
        <begin position="1"/>
        <end position="20"/>
    </location>
</feature>
<evidence type="ECO:0000313" key="3">
    <source>
        <dbReference type="EMBL" id="AOO82847.1"/>
    </source>
</evidence>
<evidence type="ECO:0000256" key="2">
    <source>
        <dbReference type="SAM" id="SignalP"/>
    </source>
</evidence>
<dbReference type="RefSeq" id="WP_069692053.1">
    <property type="nucleotide sequence ID" value="NZ_CP017147.1"/>
</dbReference>
<name>A0A1D7U662_9HYPH</name>
<keyword evidence="1" id="KW-0812">Transmembrane</keyword>
<keyword evidence="2" id="KW-0732">Signal</keyword>
<evidence type="ECO:0000313" key="4">
    <source>
        <dbReference type="Proteomes" id="UP000094969"/>
    </source>
</evidence>
<keyword evidence="4" id="KW-1185">Reference proteome</keyword>
<organism evidence="3 4">
    <name type="scientific">Bosea vaviloviae</name>
    <dbReference type="NCBI Taxonomy" id="1526658"/>
    <lineage>
        <taxon>Bacteria</taxon>
        <taxon>Pseudomonadati</taxon>
        <taxon>Pseudomonadota</taxon>
        <taxon>Alphaproteobacteria</taxon>
        <taxon>Hyphomicrobiales</taxon>
        <taxon>Boseaceae</taxon>
        <taxon>Bosea</taxon>
    </lineage>
</organism>
<dbReference type="EMBL" id="CP017147">
    <property type="protein sequence ID" value="AOO82847.1"/>
    <property type="molecule type" value="Genomic_DNA"/>
</dbReference>
<accession>A0A1D7U662</accession>
<evidence type="ECO:0000256" key="1">
    <source>
        <dbReference type="SAM" id="Phobius"/>
    </source>
</evidence>